<dbReference type="AlphaFoldDB" id="A0A6S6TPI9"/>
<organism evidence="2">
    <name type="scientific">uncultured Sulfurovum sp</name>
    <dbReference type="NCBI Taxonomy" id="269237"/>
    <lineage>
        <taxon>Bacteria</taxon>
        <taxon>Pseudomonadati</taxon>
        <taxon>Campylobacterota</taxon>
        <taxon>Epsilonproteobacteria</taxon>
        <taxon>Campylobacterales</taxon>
        <taxon>Sulfurovaceae</taxon>
        <taxon>Sulfurovum</taxon>
        <taxon>environmental samples</taxon>
    </lineage>
</organism>
<evidence type="ECO:0000313" key="2">
    <source>
        <dbReference type="EMBL" id="CAA6821284.1"/>
    </source>
</evidence>
<sequence length="228" mass="26164">MHKKILLFISLIVFNTPLSAMDLNETHTIITDATEATITLQDEFNSIINEVPIEITTKTNEEIINLNSSSELITPITMVETNQSHEQNSSLVIINTIDTNQSMNSNEPSKTHDINISACKEHNSSIKQHDFNTNTLADTGCTDIQGDSKRGLDIFKTRIKPYCKMNGETFAKQFMQEDWDDIYYEKEFKMEILKACPKMKDRYKDEWTPHLYQFAFDYASDSDAIPEC</sequence>
<protein>
    <recommendedName>
        <fullName evidence="3">Secreted protein</fullName>
    </recommendedName>
</protein>
<feature type="chain" id="PRO_5027952480" description="Secreted protein" evidence="1">
    <location>
        <begin position="21"/>
        <end position="228"/>
    </location>
</feature>
<name>A0A6S6TPI9_9BACT</name>
<feature type="signal peptide" evidence="1">
    <location>
        <begin position="1"/>
        <end position="20"/>
    </location>
</feature>
<gene>
    <name evidence="2" type="ORF">HELGO_WM1738</name>
</gene>
<evidence type="ECO:0008006" key="3">
    <source>
        <dbReference type="Google" id="ProtNLM"/>
    </source>
</evidence>
<accession>A0A6S6TPI9</accession>
<reference evidence="2" key="1">
    <citation type="submission" date="2020-01" db="EMBL/GenBank/DDBJ databases">
        <authorList>
            <person name="Meier V. D."/>
            <person name="Meier V D."/>
        </authorList>
    </citation>
    <scope>NUCLEOTIDE SEQUENCE</scope>
    <source>
        <strain evidence="2">HLG_WM_MAG_04</strain>
    </source>
</reference>
<proteinExistence type="predicted"/>
<evidence type="ECO:0000256" key="1">
    <source>
        <dbReference type="SAM" id="SignalP"/>
    </source>
</evidence>
<dbReference type="EMBL" id="CACVAX010000059">
    <property type="protein sequence ID" value="CAA6821284.1"/>
    <property type="molecule type" value="Genomic_DNA"/>
</dbReference>
<keyword evidence="1" id="KW-0732">Signal</keyword>